<dbReference type="InterPro" id="IPR050418">
    <property type="entry name" value="D-iso_2-hydroxyacid_DH_PdxB"/>
</dbReference>
<feature type="domain" description="D-isomer specific 2-hydroxyacid dehydrogenase catalytic" evidence="5">
    <location>
        <begin position="18"/>
        <end position="304"/>
    </location>
</feature>
<dbReference type="PROSITE" id="PS00670">
    <property type="entry name" value="D_2_HYDROXYACID_DH_2"/>
    <property type="match status" value="1"/>
</dbReference>
<dbReference type="InterPro" id="IPR029753">
    <property type="entry name" value="D-isomer_DH_CS"/>
</dbReference>
<dbReference type="EMBL" id="JBHSAM010000028">
    <property type="protein sequence ID" value="MFC4101677.1"/>
    <property type="molecule type" value="Genomic_DNA"/>
</dbReference>
<dbReference type="CDD" id="cd05198">
    <property type="entry name" value="formate_dh_like"/>
    <property type="match status" value="1"/>
</dbReference>
<feature type="domain" description="D-isomer specific 2-hydroxyacid dehydrogenase NAD-binding" evidence="6">
    <location>
        <begin position="111"/>
        <end position="281"/>
    </location>
</feature>
<dbReference type="RefSeq" id="WP_377720280.1">
    <property type="nucleotide sequence ID" value="NZ_JBHSAM010000028.1"/>
</dbReference>
<name>A0ABV8K6S1_9BACL</name>
<evidence type="ECO:0000313" key="8">
    <source>
        <dbReference type="Proteomes" id="UP001595715"/>
    </source>
</evidence>
<dbReference type="Pfam" id="PF00389">
    <property type="entry name" value="2-Hacid_dh"/>
    <property type="match status" value="1"/>
</dbReference>
<dbReference type="Proteomes" id="UP001595715">
    <property type="component" value="Unassembled WGS sequence"/>
</dbReference>
<evidence type="ECO:0000259" key="6">
    <source>
        <dbReference type="Pfam" id="PF02826"/>
    </source>
</evidence>
<evidence type="ECO:0000256" key="1">
    <source>
        <dbReference type="ARBA" id="ARBA00005854"/>
    </source>
</evidence>
<keyword evidence="2 4" id="KW-0560">Oxidoreductase</keyword>
<evidence type="ECO:0000259" key="5">
    <source>
        <dbReference type="Pfam" id="PF00389"/>
    </source>
</evidence>
<comment type="similarity">
    <text evidence="1 4">Belongs to the D-isomer specific 2-hydroxyacid dehydrogenase family.</text>
</comment>
<dbReference type="Pfam" id="PF02826">
    <property type="entry name" value="2-Hacid_dh_C"/>
    <property type="match status" value="1"/>
</dbReference>
<keyword evidence="8" id="KW-1185">Reference proteome</keyword>
<comment type="caution">
    <text evidence="7">The sequence shown here is derived from an EMBL/GenBank/DDBJ whole genome shotgun (WGS) entry which is preliminary data.</text>
</comment>
<dbReference type="InterPro" id="IPR006140">
    <property type="entry name" value="D-isomer_DH_NAD-bd"/>
</dbReference>
<dbReference type="PROSITE" id="PS00671">
    <property type="entry name" value="D_2_HYDROXYACID_DH_3"/>
    <property type="match status" value="1"/>
</dbReference>
<dbReference type="PANTHER" id="PTHR43761:SF1">
    <property type="entry name" value="D-ISOMER SPECIFIC 2-HYDROXYACID DEHYDROGENASE CATALYTIC DOMAIN-CONTAINING PROTEIN-RELATED"/>
    <property type="match status" value="1"/>
</dbReference>
<dbReference type="InterPro" id="IPR006139">
    <property type="entry name" value="D-isomer_2_OHA_DH_cat_dom"/>
</dbReference>
<evidence type="ECO:0000256" key="2">
    <source>
        <dbReference type="ARBA" id="ARBA00023002"/>
    </source>
</evidence>
<dbReference type="InterPro" id="IPR036291">
    <property type="entry name" value="NAD(P)-bd_dom_sf"/>
</dbReference>
<dbReference type="PANTHER" id="PTHR43761">
    <property type="entry name" value="D-ISOMER SPECIFIC 2-HYDROXYACID DEHYDROGENASE FAMILY PROTEIN (AFU_ORTHOLOGUE AFUA_1G13630)"/>
    <property type="match status" value="1"/>
</dbReference>
<dbReference type="Gene3D" id="3.40.50.720">
    <property type="entry name" value="NAD(P)-binding Rossmann-like Domain"/>
    <property type="match status" value="2"/>
</dbReference>
<keyword evidence="3" id="KW-0520">NAD</keyword>
<dbReference type="SUPFAM" id="SSF51735">
    <property type="entry name" value="NAD(P)-binding Rossmann-fold domains"/>
    <property type="match status" value="1"/>
</dbReference>
<proteinExistence type="inferred from homology"/>
<evidence type="ECO:0000256" key="3">
    <source>
        <dbReference type="ARBA" id="ARBA00023027"/>
    </source>
</evidence>
<reference evidence="8" key="1">
    <citation type="journal article" date="2019" name="Int. J. Syst. Evol. Microbiol.">
        <title>The Global Catalogue of Microorganisms (GCM) 10K type strain sequencing project: providing services to taxonomists for standard genome sequencing and annotation.</title>
        <authorList>
            <consortium name="The Broad Institute Genomics Platform"/>
            <consortium name="The Broad Institute Genome Sequencing Center for Infectious Disease"/>
            <person name="Wu L."/>
            <person name="Ma J."/>
        </authorList>
    </citation>
    <scope>NUCLEOTIDE SEQUENCE [LARGE SCALE GENOMIC DNA]</scope>
    <source>
        <strain evidence="8">IBRC-M 10987</strain>
    </source>
</reference>
<evidence type="ECO:0000256" key="4">
    <source>
        <dbReference type="RuleBase" id="RU003719"/>
    </source>
</evidence>
<protein>
    <submittedName>
        <fullName evidence="7">NAD(P)-dependent oxidoreductase</fullName>
    </submittedName>
</protein>
<sequence>MRMERCNGAPVCLIDESIILSSAEEERLKHSFTIRYVSPSETDLTKFKQCDAFLVHSYFPHALLAALQRCKYIGVRAHNADYVPVHVLPDPLTVIANIPPVAQQSVAEHVLAMMFYLSKQLGLARDHTLAGQWRNELKPGMELYGRKLGIIGNGEIGQAVARLGTMLGMDVLAADKQGRTTPGGYPLEQVLREADIISLHLPARQENANFIDRQRIQMMKKGAVLINTARGSILDYDALEEAMLSGHLRGVGLDVYPTEPLRTPLARFLSLPNVICTPHTAYYTDRTMERMNRHLIDRAIHYFDSLIDG</sequence>
<gene>
    <name evidence="7" type="ORF">ACFOZ8_18690</name>
</gene>
<dbReference type="SUPFAM" id="SSF52283">
    <property type="entry name" value="Formate/glycerate dehydrogenase catalytic domain-like"/>
    <property type="match status" value="1"/>
</dbReference>
<evidence type="ECO:0000313" key="7">
    <source>
        <dbReference type="EMBL" id="MFC4101677.1"/>
    </source>
</evidence>
<organism evidence="7 8">
    <name type="scientific">Paenibacillus xanthanilyticus</name>
    <dbReference type="NCBI Taxonomy" id="1783531"/>
    <lineage>
        <taxon>Bacteria</taxon>
        <taxon>Bacillati</taxon>
        <taxon>Bacillota</taxon>
        <taxon>Bacilli</taxon>
        <taxon>Bacillales</taxon>
        <taxon>Paenibacillaceae</taxon>
        <taxon>Paenibacillus</taxon>
    </lineage>
</organism>
<accession>A0ABV8K6S1</accession>